<comment type="caution">
    <text evidence="2">The sequence shown here is derived from an EMBL/GenBank/DDBJ whole genome shotgun (WGS) entry which is preliminary data.</text>
</comment>
<sequence>MITRAASKREKMDLTSTVTKSPSPDSESDSVVSAQPPFISFQTGPSLERIPDDVLLEIVSHLPTYLPTIDNRRDRIDTHPVYDIRSTMHARTPTLCALSQTSRLLRSRCLALAWQRTAFWGFGRLDASFDEGIGKGTYVSIHVLKACPYLLPFIRTVSVILTTYQKAEIIPAFAACLATLPNLNTIQVVHIEWRMQTVIRNAFRGKRFPSVRRISLPSSAHEIIKRCPNLEEVTCVDGDGSKIVQSLVEAKCHQVRILKGITTPLTRLVDLVPNLTHASVAKGSDMTPLAGFPFLDTIEILIDYHSKVDLPLSEFATLDIKKAREILKGNKSQAEKTVVLTKSNNLWDYRTYEFDIGRAYMTRETVKV</sequence>
<feature type="compositionally biased region" description="Low complexity" evidence="1">
    <location>
        <begin position="21"/>
        <end position="33"/>
    </location>
</feature>
<evidence type="ECO:0000256" key="1">
    <source>
        <dbReference type="SAM" id="MobiDB-lite"/>
    </source>
</evidence>
<feature type="region of interest" description="Disordered" evidence="1">
    <location>
        <begin position="1"/>
        <end position="37"/>
    </location>
</feature>
<dbReference type="Proteomes" id="UP001194468">
    <property type="component" value="Unassembled WGS sequence"/>
</dbReference>
<evidence type="ECO:0000313" key="2">
    <source>
        <dbReference type="EMBL" id="KAF8431780.1"/>
    </source>
</evidence>
<keyword evidence="3" id="KW-1185">Reference proteome</keyword>
<name>A0AAD4G9S5_BOLED</name>
<proteinExistence type="predicted"/>
<dbReference type="AlphaFoldDB" id="A0AAD4G9S5"/>
<protein>
    <submittedName>
        <fullName evidence="2">Uncharacterized protein</fullName>
    </submittedName>
</protein>
<accession>A0AAD4G9S5</accession>
<reference evidence="2" key="1">
    <citation type="submission" date="2019-10" db="EMBL/GenBank/DDBJ databases">
        <authorList>
            <consortium name="DOE Joint Genome Institute"/>
            <person name="Kuo A."/>
            <person name="Miyauchi S."/>
            <person name="Kiss E."/>
            <person name="Drula E."/>
            <person name="Kohler A."/>
            <person name="Sanchez-Garcia M."/>
            <person name="Andreopoulos B."/>
            <person name="Barry K.W."/>
            <person name="Bonito G."/>
            <person name="Buee M."/>
            <person name="Carver A."/>
            <person name="Chen C."/>
            <person name="Cichocki N."/>
            <person name="Clum A."/>
            <person name="Culley D."/>
            <person name="Crous P.W."/>
            <person name="Fauchery L."/>
            <person name="Girlanda M."/>
            <person name="Hayes R."/>
            <person name="Keri Z."/>
            <person name="LaButti K."/>
            <person name="Lipzen A."/>
            <person name="Lombard V."/>
            <person name="Magnuson J."/>
            <person name="Maillard F."/>
            <person name="Morin E."/>
            <person name="Murat C."/>
            <person name="Nolan M."/>
            <person name="Ohm R."/>
            <person name="Pangilinan J."/>
            <person name="Pereira M."/>
            <person name="Perotto S."/>
            <person name="Peter M."/>
            <person name="Riley R."/>
            <person name="Sitrit Y."/>
            <person name="Stielow B."/>
            <person name="Szollosi G."/>
            <person name="Zifcakova L."/>
            <person name="Stursova M."/>
            <person name="Spatafora J.W."/>
            <person name="Tedersoo L."/>
            <person name="Vaario L.-M."/>
            <person name="Yamada A."/>
            <person name="Yan M."/>
            <person name="Wang P."/>
            <person name="Xu J."/>
            <person name="Bruns T."/>
            <person name="Baldrian P."/>
            <person name="Vilgalys R."/>
            <person name="Henrissat B."/>
            <person name="Grigoriev I.V."/>
            <person name="Hibbett D."/>
            <person name="Nagy L.G."/>
            <person name="Martin F.M."/>
        </authorList>
    </citation>
    <scope>NUCLEOTIDE SEQUENCE</scope>
    <source>
        <strain evidence="2">BED1</strain>
    </source>
</reference>
<organism evidence="2 3">
    <name type="scientific">Boletus edulis BED1</name>
    <dbReference type="NCBI Taxonomy" id="1328754"/>
    <lineage>
        <taxon>Eukaryota</taxon>
        <taxon>Fungi</taxon>
        <taxon>Dikarya</taxon>
        <taxon>Basidiomycota</taxon>
        <taxon>Agaricomycotina</taxon>
        <taxon>Agaricomycetes</taxon>
        <taxon>Agaricomycetidae</taxon>
        <taxon>Boletales</taxon>
        <taxon>Boletineae</taxon>
        <taxon>Boletaceae</taxon>
        <taxon>Boletoideae</taxon>
        <taxon>Boletus</taxon>
    </lineage>
</organism>
<reference evidence="2" key="2">
    <citation type="journal article" date="2020" name="Nat. Commun.">
        <title>Large-scale genome sequencing of mycorrhizal fungi provides insights into the early evolution of symbiotic traits.</title>
        <authorList>
            <person name="Miyauchi S."/>
            <person name="Kiss E."/>
            <person name="Kuo A."/>
            <person name="Drula E."/>
            <person name="Kohler A."/>
            <person name="Sanchez-Garcia M."/>
            <person name="Morin E."/>
            <person name="Andreopoulos B."/>
            <person name="Barry K.W."/>
            <person name="Bonito G."/>
            <person name="Buee M."/>
            <person name="Carver A."/>
            <person name="Chen C."/>
            <person name="Cichocki N."/>
            <person name="Clum A."/>
            <person name="Culley D."/>
            <person name="Crous P.W."/>
            <person name="Fauchery L."/>
            <person name="Girlanda M."/>
            <person name="Hayes R.D."/>
            <person name="Keri Z."/>
            <person name="LaButti K."/>
            <person name="Lipzen A."/>
            <person name="Lombard V."/>
            <person name="Magnuson J."/>
            <person name="Maillard F."/>
            <person name="Murat C."/>
            <person name="Nolan M."/>
            <person name="Ohm R.A."/>
            <person name="Pangilinan J."/>
            <person name="Pereira M.F."/>
            <person name="Perotto S."/>
            <person name="Peter M."/>
            <person name="Pfister S."/>
            <person name="Riley R."/>
            <person name="Sitrit Y."/>
            <person name="Stielow J.B."/>
            <person name="Szollosi G."/>
            <person name="Zifcakova L."/>
            <person name="Stursova M."/>
            <person name="Spatafora J.W."/>
            <person name="Tedersoo L."/>
            <person name="Vaario L.M."/>
            <person name="Yamada A."/>
            <person name="Yan M."/>
            <person name="Wang P."/>
            <person name="Xu J."/>
            <person name="Bruns T."/>
            <person name="Baldrian P."/>
            <person name="Vilgalys R."/>
            <person name="Dunand C."/>
            <person name="Henrissat B."/>
            <person name="Grigoriev I.V."/>
            <person name="Hibbett D."/>
            <person name="Nagy L.G."/>
            <person name="Martin F.M."/>
        </authorList>
    </citation>
    <scope>NUCLEOTIDE SEQUENCE</scope>
    <source>
        <strain evidence="2">BED1</strain>
    </source>
</reference>
<dbReference type="EMBL" id="WHUW01000046">
    <property type="protein sequence ID" value="KAF8431780.1"/>
    <property type="molecule type" value="Genomic_DNA"/>
</dbReference>
<evidence type="ECO:0000313" key="3">
    <source>
        <dbReference type="Proteomes" id="UP001194468"/>
    </source>
</evidence>
<gene>
    <name evidence="2" type="ORF">L210DRAFT_2887373</name>
</gene>